<sequence>MVARTPKEYGIARQIGYHTGDNATSNDTCLKHLSQILQDKYGISFHPDRQQIRRIAHIINLSLRAFLLASSKEALRAALAAASDATDAEMYENFYFTLYNMSSNEPASRSEASATLWAEGKNSTLSQVLTIMNGLLRHYEKNKEHYSRPETLDRRILYSIEMGWFMLDKYYTMADDAPVYAAALLLDPSKRMRYIERHWPEPWYENAISGARAIWEEEYKSHLETGSVGTADEVSTSPKRQPNEWDSLLEEIEVTGDLGDTVDDFEDFIKALPIKISRSPLEWWCHRDQRKNYPQLGRMAINILSIAPESAFSGGRRTLSWDRERMTCKNLERVECIGSWLREGHIQKTVDSGMSVITDTGLDSGGDSDLDFNYD</sequence>
<dbReference type="EMBL" id="JAVFKD010000016">
    <property type="protein sequence ID" value="KAK5987244.1"/>
    <property type="molecule type" value="Genomic_DNA"/>
</dbReference>
<evidence type="ECO:0000256" key="2">
    <source>
        <dbReference type="ARBA" id="ARBA00022723"/>
    </source>
</evidence>
<evidence type="ECO:0000313" key="9">
    <source>
        <dbReference type="Proteomes" id="UP001338125"/>
    </source>
</evidence>
<proteinExistence type="predicted"/>
<evidence type="ECO:0000256" key="6">
    <source>
        <dbReference type="SAM" id="MobiDB-lite"/>
    </source>
</evidence>
<gene>
    <name evidence="8" type="ORF">PT974_11368</name>
</gene>
<dbReference type="InterPro" id="IPR008906">
    <property type="entry name" value="HATC_C_dom"/>
</dbReference>
<dbReference type="Proteomes" id="UP001338125">
    <property type="component" value="Unassembled WGS sequence"/>
</dbReference>
<dbReference type="InterPro" id="IPR012337">
    <property type="entry name" value="RNaseH-like_sf"/>
</dbReference>
<comment type="subcellular location">
    <subcellularLocation>
        <location evidence="1">Nucleus</location>
    </subcellularLocation>
</comment>
<accession>A0ABR0S5I4</accession>
<evidence type="ECO:0000256" key="4">
    <source>
        <dbReference type="ARBA" id="ARBA00022833"/>
    </source>
</evidence>
<dbReference type="PANTHER" id="PTHR46481">
    <property type="entry name" value="ZINC FINGER BED DOMAIN-CONTAINING PROTEIN 4"/>
    <property type="match status" value="1"/>
</dbReference>
<keyword evidence="4" id="KW-0862">Zinc</keyword>
<dbReference type="PANTHER" id="PTHR46481:SF10">
    <property type="entry name" value="ZINC FINGER BED DOMAIN-CONTAINING PROTEIN 39"/>
    <property type="match status" value="1"/>
</dbReference>
<dbReference type="SUPFAM" id="SSF53098">
    <property type="entry name" value="Ribonuclease H-like"/>
    <property type="match status" value="1"/>
</dbReference>
<keyword evidence="2" id="KW-0479">Metal-binding</keyword>
<feature type="domain" description="HAT C-terminal dimerisation" evidence="7">
    <location>
        <begin position="272"/>
        <end position="341"/>
    </location>
</feature>
<dbReference type="InterPro" id="IPR052035">
    <property type="entry name" value="ZnF_BED_domain_contain"/>
</dbReference>
<organism evidence="8 9">
    <name type="scientific">Cladobotryum mycophilum</name>
    <dbReference type="NCBI Taxonomy" id="491253"/>
    <lineage>
        <taxon>Eukaryota</taxon>
        <taxon>Fungi</taxon>
        <taxon>Dikarya</taxon>
        <taxon>Ascomycota</taxon>
        <taxon>Pezizomycotina</taxon>
        <taxon>Sordariomycetes</taxon>
        <taxon>Hypocreomycetidae</taxon>
        <taxon>Hypocreales</taxon>
        <taxon>Hypocreaceae</taxon>
        <taxon>Cladobotryum</taxon>
    </lineage>
</organism>
<evidence type="ECO:0000256" key="1">
    <source>
        <dbReference type="ARBA" id="ARBA00004123"/>
    </source>
</evidence>
<keyword evidence="3" id="KW-0863">Zinc-finger</keyword>
<feature type="region of interest" description="Disordered" evidence="6">
    <location>
        <begin position="227"/>
        <end position="246"/>
    </location>
</feature>
<keyword evidence="5" id="KW-0539">Nucleus</keyword>
<name>A0ABR0S5I4_9HYPO</name>
<evidence type="ECO:0000313" key="8">
    <source>
        <dbReference type="EMBL" id="KAK5987244.1"/>
    </source>
</evidence>
<reference evidence="8 9" key="1">
    <citation type="submission" date="2024-01" db="EMBL/GenBank/DDBJ databases">
        <title>Complete genome of Cladobotryum mycophilum ATHUM6906.</title>
        <authorList>
            <person name="Christinaki A.C."/>
            <person name="Myridakis A.I."/>
            <person name="Kouvelis V.N."/>
        </authorList>
    </citation>
    <scope>NUCLEOTIDE SEQUENCE [LARGE SCALE GENOMIC DNA]</scope>
    <source>
        <strain evidence="8 9">ATHUM6906</strain>
    </source>
</reference>
<comment type="caution">
    <text evidence="8">The sequence shown here is derived from an EMBL/GenBank/DDBJ whole genome shotgun (WGS) entry which is preliminary data.</text>
</comment>
<evidence type="ECO:0000259" key="7">
    <source>
        <dbReference type="Pfam" id="PF05699"/>
    </source>
</evidence>
<evidence type="ECO:0000256" key="5">
    <source>
        <dbReference type="ARBA" id="ARBA00023242"/>
    </source>
</evidence>
<evidence type="ECO:0000256" key="3">
    <source>
        <dbReference type="ARBA" id="ARBA00022771"/>
    </source>
</evidence>
<keyword evidence="9" id="KW-1185">Reference proteome</keyword>
<protein>
    <recommendedName>
        <fullName evidence="7">HAT C-terminal dimerisation domain-containing protein</fullName>
    </recommendedName>
</protein>
<dbReference type="Pfam" id="PF05699">
    <property type="entry name" value="Dimer_Tnp_hAT"/>
    <property type="match status" value="1"/>
</dbReference>